<feature type="coiled-coil region" evidence="3">
    <location>
        <begin position="939"/>
        <end position="973"/>
    </location>
</feature>
<evidence type="ECO:0000256" key="1">
    <source>
        <dbReference type="ARBA" id="ARBA00008535"/>
    </source>
</evidence>
<evidence type="ECO:0000313" key="5">
    <source>
        <dbReference type="EMBL" id="KAI2649106.1"/>
    </source>
</evidence>
<dbReference type="PANTHER" id="PTHR32046">
    <property type="entry name" value="G DOMAIN-CONTAINING PROTEIN"/>
    <property type="match status" value="1"/>
</dbReference>
<dbReference type="InterPro" id="IPR025662">
    <property type="entry name" value="Sigma_54_int_dom_ATP-bd_1"/>
</dbReference>
<dbReference type="CDD" id="cd00882">
    <property type="entry name" value="Ras_like_GTPase"/>
    <property type="match status" value="1"/>
</dbReference>
<sequence>MVGETGTGKSNLINAMVNYIMGVRWEHKIWLEVVEISDEAESHTAAVTVYEVYAQDSPFSLAVIDTPGYGDTESHNKDRLIPEALQQLFRSEDDIHEIHAVCLVLKASETRLHERQSYILDEIMSLFGKDIENNIIILFTNSHETVPKKALNLIKAAKIPCARKKDGQPVYFKFNNCQSETFDEENREVYKGSWDHGIENFKQFFDYVSGINPKSLNMTEGVLRARKQLDASVNNLKDRILLAEYRKQELEQTKTALENCEYEADEPYKQEEQIKSSWWHLSKQATRCTDCQENCHYPGCWWVSDLSWCSVMTDGKCTVCTGKCLHTKHVKDDKMYTIKTRRVKKTKEDLRKKYEEELGANKSLLIGLENEIRQIEAEKIRLVEESYQCLDKLMEMALKTTSMSSIQHLDFMIERVKETGKQKRVHKLEDLKIRAQMENQRQTPQKRKLQSALERRRNRCASVFHAFLGAICERPLLTRANETRQTQRSRVVFVNAPLERNKSDSWASISISILREISRCEDMDTPIKLELSEILTNCKSIKGPTTRFLLNITKISEGELLRKKRLGEKNDDKPHKVILMVGETGSGKTALINAMINYIMGVRWEHKIWLQIAEHQTESYTAAVTVYEVYVPDSQFSLTVIDTPGFGSTEGRDKDKLIPEALQQLFRSEDGIHEIHAVCLVLKGSDARLHERQRYIMDEIFSLFGKDIEDNIVVLITNSHETVPKKSLNFIKAARIPCAKKKDGQPVYFKFDNCQSDCIDEEDRESYKASWDGGIENFKQFLAYLNRINAKSVNMTEGVLRARKQLNATISNLKDKIKLAEQRKKEQQQSKEALEDLKEYRRTMNEFKYEVDEITLEKVSIESKWWHFTTQATCCTICKENCHYPGCWWVTNLSWCSVMTKWGTCSVCRGKCHYTEHVKEDTIYEVVHRKVQRTEEDMKNNYEKKYEENESLLKTLENDIQQIEAEKIRLVEECYQCLEKLMETALKSTSMSSIQHLDFMTEKVKETGKQERVHKLEDLKRKAQEEIRGDYTVIRMTNS</sequence>
<evidence type="ECO:0000313" key="6">
    <source>
        <dbReference type="Proteomes" id="UP000830375"/>
    </source>
</evidence>
<feature type="domain" description="AAA+ ATPase" evidence="4">
    <location>
        <begin position="574"/>
        <end position="738"/>
    </location>
</feature>
<evidence type="ECO:0000256" key="2">
    <source>
        <dbReference type="ARBA" id="ARBA00022741"/>
    </source>
</evidence>
<dbReference type="Gene3D" id="3.40.50.300">
    <property type="entry name" value="P-loop containing nucleotide triphosphate hydrolases"/>
    <property type="match status" value="2"/>
</dbReference>
<comment type="caution">
    <text evidence="5">The sequence shown here is derived from an EMBL/GenBank/DDBJ whole genome shotgun (WGS) entry which is preliminary data.</text>
</comment>
<organism evidence="5 6">
    <name type="scientific">Labeo rohita</name>
    <name type="common">Indian major carp</name>
    <name type="synonym">Cyprinus rohita</name>
    <dbReference type="NCBI Taxonomy" id="84645"/>
    <lineage>
        <taxon>Eukaryota</taxon>
        <taxon>Metazoa</taxon>
        <taxon>Chordata</taxon>
        <taxon>Craniata</taxon>
        <taxon>Vertebrata</taxon>
        <taxon>Euteleostomi</taxon>
        <taxon>Actinopterygii</taxon>
        <taxon>Neopterygii</taxon>
        <taxon>Teleostei</taxon>
        <taxon>Ostariophysi</taxon>
        <taxon>Cypriniformes</taxon>
        <taxon>Cyprinidae</taxon>
        <taxon>Labeoninae</taxon>
        <taxon>Labeonini</taxon>
        <taxon>Labeo</taxon>
    </lineage>
</organism>
<comment type="similarity">
    <text evidence="1">Belongs to the TRAFAC class TrmE-Era-EngA-EngB-Septin-like GTPase superfamily. AIG1/Toc34/Toc159-like paraseptin GTPase family. IAN subfamily.</text>
</comment>
<gene>
    <name evidence="5" type="ORF">H4Q32_020317</name>
</gene>
<keyword evidence="6" id="KW-1185">Reference proteome</keyword>
<evidence type="ECO:0000259" key="4">
    <source>
        <dbReference type="SMART" id="SM00382"/>
    </source>
</evidence>
<dbReference type="Pfam" id="PF04548">
    <property type="entry name" value="AIG1"/>
    <property type="match status" value="2"/>
</dbReference>
<feature type="domain" description="AAA+ ATPase" evidence="4">
    <location>
        <begin position="1"/>
        <end position="166"/>
    </location>
</feature>
<protein>
    <submittedName>
        <fullName evidence="5">Immune-associated nucleotide-binding protein 13</fullName>
    </submittedName>
</protein>
<keyword evidence="3" id="KW-0175">Coiled coil</keyword>
<dbReference type="PROSITE" id="PS00675">
    <property type="entry name" value="SIGMA54_INTERACT_1"/>
    <property type="match status" value="1"/>
</dbReference>
<keyword evidence="2" id="KW-0547">Nucleotide-binding</keyword>
<dbReference type="EMBL" id="JACTAM010000024">
    <property type="protein sequence ID" value="KAI2649106.1"/>
    <property type="molecule type" value="Genomic_DNA"/>
</dbReference>
<dbReference type="PANTHER" id="PTHR32046:SF11">
    <property type="entry name" value="IMMUNE-ASSOCIATED NUCLEOTIDE-BINDING PROTEIN 10-LIKE"/>
    <property type="match status" value="1"/>
</dbReference>
<accession>A0ABQ8LH46</accession>
<reference evidence="5 6" key="1">
    <citation type="submission" date="2022-01" db="EMBL/GenBank/DDBJ databases">
        <title>A high-quality chromosome-level genome assembly of rohu carp, Labeo rohita.</title>
        <authorList>
            <person name="Arick M.A. II"/>
            <person name="Hsu C.-Y."/>
            <person name="Magbanua Z."/>
            <person name="Pechanova O."/>
            <person name="Grover C."/>
            <person name="Miller E."/>
            <person name="Thrash A."/>
            <person name="Ezzel L."/>
            <person name="Alam S."/>
            <person name="Benzie J."/>
            <person name="Hamilton M."/>
            <person name="Karsi A."/>
            <person name="Lawrence M.L."/>
            <person name="Peterson D.G."/>
        </authorList>
    </citation>
    <scope>NUCLEOTIDE SEQUENCE [LARGE SCALE GENOMIC DNA]</scope>
    <source>
        <strain evidence="6">BAU-BD-2019</strain>
        <tissue evidence="5">Blood</tissue>
    </source>
</reference>
<feature type="coiled-coil region" evidence="3">
    <location>
        <begin position="803"/>
        <end position="857"/>
    </location>
</feature>
<name>A0ABQ8LH46_LABRO</name>
<dbReference type="SMART" id="SM00382">
    <property type="entry name" value="AAA"/>
    <property type="match status" value="2"/>
</dbReference>
<dbReference type="InterPro" id="IPR027417">
    <property type="entry name" value="P-loop_NTPase"/>
</dbReference>
<dbReference type="Proteomes" id="UP000830375">
    <property type="component" value="Unassembled WGS sequence"/>
</dbReference>
<proteinExistence type="inferred from homology"/>
<dbReference type="InterPro" id="IPR003593">
    <property type="entry name" value="AAA+_ATPase"/>
</dbReference>
<dbReference type="InterPro" id="IPR006703">
    <property type="entry name" value="G_AIG1"/>
</dbReference>
<dbReference type="SUPFAM" id="SSF52540">
    <property type="entry name" value="P-loop containing nucleoside triphosphate hydrolases"/>
    <property type="match status" value="2"/>
</dbReference>
<evidence type="ECO:0000256" key="3">
    <source>
        <dbReference type="SAM" id="Coils"/>
    </source>
</evidence>